<evidence type="ECO:0000256" key="8">
    <source>
        <dbReference type="ARBA" id="ARBA00022927"/>
    </source>
</evidence>
<keyword evidence="6 12" id="KW-0812">Transmembrane</keyword>
<keyword evidence="10 12" id="KW-0472">Membrane</keyword>
<evidence type="ECO:0000256" key="9">
    <source>
        <dbReference type="ARBA" id="ARBA00022989"/>
    </source>
</evidence>
<dbReference type="Proteomes" id="UP000198694">
    <property type="component" value="Unassembled WGS sequence"/>
</dbReference>
<dbReference type="SUPFAM" id="SSF160544">
    <property type="entry name" value="EscU C-terminal domain-like"/>
    <property type="match status" value="1"/>
</dbReference>
<keyword evidence="7 12" id="KW-1005">Bacterial flagellum biogenesis</keyword>
<dbReference type="GO" id="GO:0005886">
    <property type="term" value="C:plasma membrane"/>
    <property type="evidence" value="ECO:0007669"/>
    <property type="project" value="UniProtKB-SubCell"/>
</dbReference>
<dbReference type="NCBIfam" id="TIGR00328">
    <property type="entry name" value="flhB"/>
    <property type="match status" value="1"/>
</dbReference>
<evidence type="ECO:0000256" key="4">
    <source>
        <dbReference type="ARBA" id="ARBA00022448"/>
    </source>
</evidence>
<dbReference type="PRINTS" id="PR00950">
    <property type="entry name" value="TYPE3IMSPROT"/>
</dbReference>
<dbReference type="InterPro" id="IPR006136">
    <property type="entry name" value="FlhB"/>
</dbReference>
<dbReference type="InterPro" id="IPR029025">
    <property type="entry name" value="T3SS_substrate_exporter_C"/>
</dbReference>
<evidence type="ECO:0000313" key="13">
    <source>
        <dbReference type="EMBL" id="SDJ72124.1"/>
    </source>
</evidence>
<dbReference type="GO" id="GO:0044780">
    <property type="term" value="P:bacterial-type flagellum assembly"/>
    <property type="evidence" value="ECO:0007669"/>
    <property type="project" value="InterPro"/>
</dbReference>
<comment type="subcellular location">
    <subcellularLocation>
        <location evidence="1">Cell membrane</location>
        <topology evidence="1">Multi-pass membrane protein</topology>
    </subcellularLocation>
</comment>
<evidence type="ECO:0000313" key="14">
    <source>
        <dbReference type="Proteomes" id="UP000198694"/>
    </source>
</evidence>
<dbReference type="EMBL" id="FNFL01000001">
    <property type="protein sequence ID" value="SDJ72124.1"/>
    <property type="molecule type" value="Genomic_DNA"/>
</dbReference>
<accession>A0A1G8W158</accession>
<evidence type="ECO:0000256" key="10">
    <source>
        <dbReference type="ARBA" id="ARBA00023136"/>
    </source>
</evidence>
<comment type="function">
    <text evidence="12">Required for formation of the rod structure in the basal body of the flagellar apparatus. Together with FliI and FliH, may constitute the export apparatus of flagellin.</text>
</comment>
<sequence>MLKLELRLDLQFFAGEKTEKATPKKRQDSRKKGQVAKSQDVNTAILLFFVFLLFIVLGGYLKNIMTGMYQHSFTEYINWDVTEHTTHQVFVETTIEMSKAVAPIMGIALVAGLASNFMQIGFLFTGEPLKPKLSKLNPIQGAKRIFSARALVELVKSLLKIVFIGSITFAILWMRKDEMMQLAGKDVNSSLAFFGDTTITMGIAASIALLVLSVIDYSYQKYDFEKSIKMTKNDVKDEHKNIEGNPLIKSKIKEKQRQMAMRRMMSEIPQADVVITNPTHYAIAIKYDEDKADAPYVVAKGVDYVAFRIREVAKANEVVIVENRPLARGLYNEVEIGDIISENFFQAVAEVLAYVYKMGHKASSK</sequence>
<feature type="transmembrane region" description="Helical" evidence="12">
    <location>
        <begin position="100"/>
        <end position="125"/>
    </location>
</feature>
<keyword evidence="9 12" id="KW-1133">Transmembrane helix</keyword>
<dbReference type="InterPro" id="IPR006135">
    <property type="entry name" value="T3SS_substrate_exporter"/>
</dbReference>
<comment type="similarity">
    <text evidence="2 12">Belongs to the type III secretion exporter family.</text>
</comment>
<keyword evidence="11 12" id="KW-1006">Bacterial flagellum protein export</keyword>
<evidence type="ECO:0000256" key="11">
    <source>
        <dbReference type="ARBA" id="ARBA00023225"/>
    </source>
</evidence>
<protein>
    <recommendedName>
        <fullName evidence="3 12">Flagellar biosynthetic protein FlhB</fullName>
    </recommendedName>
</protein>
<evidence type="ECO:0000256" key="12">
    <source>
        <dbReference type="RuleBase" id="RU364091"/>
    </source>
</evidence>
<keyword evidence="14" id="KW-1185">Reference proteome</keyword>
<feature type="transmembrane region" description="Helical" evidence="12">
    <location>
        <begin position="41"/>
        <end position="61"/>
    </location>
</feature>
<evidence type="ECO:0000256" key="6">
    <source>
        <dbReference type="ARBA" id="ARBA00022692"/>
    </source>
</evidence>
<evidence type="ECO:0000256" key="7">
    <source>
        <dbReference type="ARBA" id="ARBA00022795"/>
    </source>
</evidence>
<keyword evidence="13" id="KW-0282">Flagellum</keyword>
<keyword evidence="13" id="KW-0969">Cilium</keyword>
<feature type="transmembrane region" description="Helical" evidence="12">
    <location>
        <begin position="193"/>
        <end position="219"/>
    </location>
</feature>
<keyword evidence="4 12" id="KW-0813">Transport</keyword>
<organism evidence="13 14">
    <name type="scientific">Sediminibacillus albus</name>
    <dbReference type="NCBI Taxonomy" id="407036"/>
    <lineage>
        <taxon>Bacteria</taxon>
        <taxon>Bacillati</taxon>
        <taxon>Bacillota</taxon>
        <taxon>Bacilli</taxon>
        <taxon>Bacillales</taxon>
        <taxon>Bacillaceae</taxon>
        <taxon>Sediminibacillus</taxon>
    </lineage>
</organism>
<proteinExistence type="inferred from homology"/>
<keyword evidence="13" id="KW-0966">Cell projection</keyword>
<gene>
    <name evidence="12" type="primary">flhB</name>
    <name evidence="13" type="ORF">SAMN05216243_0499</name>
</gene>
<evidence type="ECO:0000256" key="1">
    <source>
        <dbReference type="ARBA" id="ARBA00004651"/>
    </source>
</evidence>
<dbReference type="Gene3D" id="3.40.1690.10">
    <property type="entry name" value="secretion proteins EscU"/>
    <property type="match status" value="1"/>
</dbReference>
<dbReference type="Gene3D" id="6.10.250.2080">
    <property type="match status" value="1"/>
</dbReference>
<dbReference type="Pfam" id="PF01312">
    <property type="entry name" value="Bac_export_2"/>
    <property type="match status" value="1"/>
</dbReference>
<evidence type="ECO:0000256" key="2">
    <source>
        <dbReference type="ARBA" id="ARBA00010690"/>
    </source>
</evidence>
<dbReference type="STRING" id="407036.SAMN05216243_0499"/>
<keyword evidence="5 12" id="KW-1003">Cell membrane</keyword>
<evidence type="ECO:0000256" key="3">
    <source>
        <dbReference type="ARBA" id="ARBA00021622"/>
    </source>
</evidence>
<feature type="transmembrane region" description="Helical" evidence="12">
    <location>
        <begin position="146"/>
        <end position="173"/>
    </location>
</feature>
<evidence type="ECO:0000256" key="5">
    <source>
        <dbReference type="ARBA" id="ARBA00022475"/>
    </source>
</evidence>
<dbReference type="AlphaFoldDB" id="A0A1G8W158"/>
<dbReference type="FunFam" id="3.40.1690.10:FF:000001">
    <property type="entry name" value="Flagellar biosynthetic protein FlhB"/>
    <property type="match status" value="1"/>
</dbReference>
<dbReference type="PANTHER" id="PTHR30531:SF12">
    <property type="entry name" value="FLAGELLAR BIOSYNTHETIC PROTEIN FLHB"/>
    <property type="match status" value="1"/>
</dbReference>
<dbReference type="PANTHER" id="PTHR30531">
    <property type="entry name" value="FLAGELLAR BIOSYNTHETIC PROTEIN FLHB"/>
    <property type="match status" value="1"/>
</dbReference>
<dbReference type="GO" id="GO:0009306">
    <property type="term" value="P:protein secretion"/>
    <property type="evidence" value="ECO:0007669"/>
    <property type="project" value="InterPro"/>
</dbReference>
<name>A0A1G8W158_9BACI</name>
<keyword evidence="8 12" id="KW-0653">Protein transport</keyword>
<reference evidence="13 14" key="1">
    <citation type="submission" date="2016-10" db="EMBL/GenBank/DDBJ databases">
        <authorList>
            <person name="de Groot N.N."/>
        </authorList>
    </citation>
    <scope>NUCLEOTIDE SEQUENCE [LARGE SCALE GENOMIC DNA]</scope>
    <source>
        <strain evidence="13 14">CGMCC 1.6502</strain>
    </source>
</reference>